<dbReference type="PANTHER" id="PTHR42747:SF3">
    <property type="entry name" value="NITRONATE MONOOXYGENASE-RELATED"/>
    <property type="match status" value="1"/>
</dbReference>
<dbReference type="Pfam" id="PF03060">
    <property type="entry name" value="NMO"/>
    <property type="match status" value="1"/>
</dbReference>
<evidence type="ECO:0000256" key="3">
    <source>
        <dbReference type="ARBA" id="ARBA00022575"/>
    </source>
</evidence>
<comment type="catalytic activity">
    <reaction evidence="9">
        <text>3 propionate 3-nitronate + 3 O2 + H2O = 3 3-oxopropanoate + 2 nitrate + nitrite + H2O2 + 3 H(+)</text>
        <dbReference type="Rhea" id="RHEA:57332"/>
        <dbReference type="ChEBI" id="CHEBI:15377"/>
        <dbReference type="ChEBI" id="CHEBI:15378"/>
        <dbReference type="ChEBI" id="CHEBI:15379"/>
        <dbReference type="ChEBI" id="CHEBI:16240"/>
        <dbReference type="ChEBI" id="CHEBI:16301"/>
        <dbReference type="ChEBI" id="CHEBI:17632"/>
        <dbReference type="ChEBI" id="CHEBI:33190"/>
        <dbReference type="ChEBI" id="CHEBI:136067"/>
    </reaction>
</comment>
<evidence type="ECO:0000313" key="10">
    <source>
        <dbReference type="EMBL" id="QIK73178.1"/>
    </source>
</evidence>
<protein>
    <recommendedName>
        <fullName evidence="8">Propionate 3-nitronate monooxygenase</fullName>
    </recommendedName>
</protein>
<keyword evidence="5" id="KW-0288">FMN</keyword>
<evidence type="ECO:0000256" key="7">
    <source>
        <dbReference type="ARBA" id="ARBA00023033"/>
    </source>
</evidence>
<dbReference type="GO" id="GO:0018580">
    <property type="term" value="F:nitronate monooxygenase activity"/>
    <property type="evidence" value="ECO:0007669"/>
    <property type="project" value="InterPro"/>
</dbReference>
<gene>
    <name evidence="10" type="ORF">G7070_14065</name>
</gene>
<keyword evidence="11" id="KW-1185">Reference proteome</keyword>
<reference evidence="10 11" key="1">
    <citation type="submission" date="2020-03" db="EMBL/GenBank/DDBJ databases">
        <title>Propioniciclava sp. nov., isolated from Hydrophilus acuminatus.</title>
        <authorList>
            <person name="Hyun D.-W."/>
            <person name="Bae J.-W."/>
        </authorList>
    </citation>
    <scope>NUCLEOTIDE SEQUENCE [LARGE SCALE GENOMIC DNA]</scope>
    <source>
        <strain evidence="10 11">HDW11</strain>
    </source>
</reference>
<dbReference type="PANTHER" id="PTHR42747">
    <property type="entry name" value="NITRONATE MONOOXYGENASE-RELATED"/>
    <property type="match status" value="1"/>
</dbReference>
<evidence type="ECO:0000256" key="9">
    <source>
        <dbReference type="ARBA" id="ARBA00049401"/>
    </source>
</evidence>
<evidence type="ECO:0000256" key="4">
    <source>
        <dbReference type="ARBA" id="ARBA00022630"/>
    </source>
</evidence>
<dbReference type="Proteomes" id="UP000501058">
    <property type="component" value="Chromosome"/>
</dbReference>
<dbReference type="EMBL" id="CP049865">
    <property type="protein sequence ID" value="QIK73178.1"/>
    <property type="molecule type" value="Genomic_DNA"/>
</dbReference>
<keyword evidence="4" id="KW-0285">Flavoprotein</keyword>
<dbReference type="KEGG" id="prv:G7070_14065"/>
<evidence type="ECO:0000256" key="5">
    <source>
        <dbReference type="ARBA" id="ARBA00022643"/>
    </source>
</evidence>
<comment type="similarity">
    <text evidence="2">Belongs to the nitronate monooxygenase family. NMO class I subfamily.</text>
</comment>
<dbReference type="CDD" id="cd04730">
    <property type="entry name" value="NPD_like"/>
    <property type="match status" value="1"/>
</dbReference>
<comment type="cofactor">
    <cofactor evidence="1">
        <name>FMN</name>
        <dbReference type="ChEBI" id="CHEBI:58210"/>
    </cofactor>
</comment>
<dbReference type="GO" id="GO:0009636">
    <property type="term" value="P:response to toxic substance"/>
    <property type="evidence" value="ECO:0007669"/>
    <property type="project" value="UniProtKB-KW"/>
</dbReference>
<dbReference type="InterPro" id="IPR004136">
    <property type="entry name" value="NMO"/>
</dbReference>
<dbReference type="SUPFAM" id="SSF51412">
    <property type="entry name" value="Inosine monophosphate dehydrogenase (IMPDH)"/>
    <property type="match status" value="1"/>
</dbReference>
<dbReference type="RefSeq" id="WP_166234249.1">
    <property type="nucleotide sequence ID" value="NZ_CP049865.1"/>
</dbReference>
<accession>A0A6G7Y955</accession>
<dbReference type="AlphaFoldDB" id="A0A6G7Y955"/>
<keyword evidence="3" id="KW-0216">Detoxification</keyword>
<sequence>MEARAGFALADLRRPLIAAPMAGGPTTPALVVAAGAAGGLGFLAAGYKSVAAVADEVDRVRAAGTDAFGVNVFVPDPAPTDLEAARSYRDALAAEARRRGVDLPDPRPDDDGFAEKLALLLDARVPAVSFTFGCPDADAVARLRGVGTLTLATVTSADEARVAVAAGVDALVVQGPAAGGHRATFDVAAAHPTASLADLHAEIAVHTDLPLVVAGGLTAPKEVAPWLDRAAAVQVGTALLDTDEAGTNPAHRAALRDPRFTRTRVTRAFSGRWARGLANRFVEEFTDLAPAAYPAVNQLTAPLRAAAARAGDADGLALWAGTSWRATPRGSVAEVFEGLIG</sequence>
<evidence type="ECO:0000256" key="1">
    <source>
        <dbReference type="ARBA" id="ARBA00001917"/>
    </source>
</evidence>
<evidence type="ECO:0000256" key="8">
    <source>
        <dbReference type="ARBA" id="ARBA00031155"/>
    </source>
</evidence>
<evidence type="ECO:0000256" key="6">
    <source>
        <dbReference type="ARBA" id="ARBA00023002"/>
    </source>
</evidence>
<name>A0A6G7Y955_9ACTN</name>
<keyword evidence="6" id="KW-0560">Oxidoreductase</keyword>
<proteinExistence type="inferred from homology"/>
<evidence type="ECO:0000256" key="2">
    <source>
        <dbReference type="ARBA" id="ARBA00009881"/>
    </source>
</evidence>
<organism evidence="10 11">
    <name type="scientific">Propioniciclava coleopterorum</name>
    <dbReference type="NCBI Taxonomy" id="2714937"/>
    <lineage>
        <taxon>Bacteria</taxon>
        <taxon>Bacillati</taxon>
        <taxon>Actinomycetota</taxon>
        <taxon>Actinomycetes</taxon>
        <taxon>Propionibacteriales</taxon>
        <taxon>Propionibacteriaceae</taxon>
        <taxon>Propioniciclava</taxon>
    </lineage>
</organism>
<keyword evidence="7 10" id="KW-0503">Monooxygenase</keyword>
<dbReference type="InterPro" id="IPR013785">
    <property type="entry name" value="Aldolase_TIM"/>
</dbReference>
<evidence type="ECO:0000313" key="11">
    <source>
        <dbReference type="Proteomes" id="UP000501058"/>
    </source>
</evidence>
<dbReference type="Gene3D" id="3.20.20.70">
    <property type="entry name" value="Aldolase class I"/>
    <property type="match status" value="1"/>
</dbReference>